<evidence type="ECO:0000256" key="1">
    <source>
        <dbReference type="SAM" id="SignalP"/>
    </source>
</evidence>
<keyword evidence="1" id="KW-0732">Signal</keyword>
<organism evidence="2">
    <name type="scientific">Hordeum vulgare subsp. vulgare</name>
    <name type="common">Domesticated barley</name>
    <dbReference type="NCBI Taxonomy" id="112509"/>
    <lineage>
        <taxon>Eukaryota</taxon>
        <taxon>Viridiplantae</taxon>
        <taxon>Streptophyta</taxon>
        <taxon>Embryophyta</taxon>
        <taxon>Tracheophyta</taxon>
        <taxon>Spermatophyta</taxon>
        <taxon>Magnoliopsida</taxon>
        <taxon>Liliopsida</taxon>
        <taxon>Poales</taxon>
        <taxon>Poaceae</taxon>
        <taxon>BOP clade</taxon>
        <taxon>Pooideae</taxon>
        <taxon>Triticodae</taxon>
        <taxon>Triticeae</taxon>
        <taxon>Hordeinae</taxon>
        <taxon>Hordeum</taxon>
    </lineage>
</organism>
<reference evidence="2" key="1">
    <citation type="journal article" date="2011" name="Plant Physiol.">
        <title>Comprehensive sequence analysis of 24,783 barley full-length cDNAs derived from 12 clone libraries.</title>
        <authorList>
            <person name="Matsumoto T."/>
            <person name="Tanaka T."/>
            <person name="Sakai H."/>
            <person name="Amano N."/>
            <person name="Kanamori H."/>
            <person name="Kurita K."/>
            <person name="Kikuta A."/>
            <person name="Kamiya K."/>
            <person name="Yamamoto M."/>
            <person name="Ikawa H."/>
            <person name="Fujii N."/>
            <person name="Hori K."/>
            <person name="Itoh T."/>
            <person name="Sato K."/>
        </authorList>
    </citation>
    <scope>NUCLEOTIDE SEQUENCE</scope>
    <source>
        <tissue evidence="2">Flower</tissue>
    </source>
</reference>
<dbReference type="EMBL" id="AK374777">
    <property type="protein sequence ID" value="BAK05973.1"/>
    <property type="molecule type" value="mRNA"/>
</dbReference>
<proteinExistence type="evidence at transcript level"/>
<protein>
    <submittedName>
        <fullName evidence="2">Predicted protein</fullName>
    </submittedName>
</protein>
<feature type="signal peptide" evidence="1">
    <location>
        <begin position="1"/>
        <end position="22"/>
    </location>
</feature>
<feature type="chain" id="PRO_5003281732" evidence="1">
    <location>
        <begin position="23"/>
        <end position="65"/>
    </location>
</feature>
<name>F2EF51_HORVV</name>
<evidence type="ECO:0000313" key="2">
    <source>
        <dbReference type="EMBL" id="BAK05973.1"/>
    </source>
</evidence>
<sequence length="65" mass="7589">MASLSVLLFVLHLDQIPHQGVGNRDIKSIQVIIVDSCSNPDNIKRYYQDMLFFFCLLFFMLTCYI</sequence>
<dbReference type="AlphaFoldDB" id="F2EF51"/>
<accession>F2EF51</accession>